<evidence type="ECO:0000256" key="12">
    <source>
        <dbReference type="SAM" id="MobiDB-lite"/>
    </source>
</evidence>
<dbReference type="InterPro" id="IPR002303">
    <property type="entry name" value="Valyl-tRNA_ligase"/>
</dbReference>
<dbReference type="SUPFAM" id="SSF52374">
    <property type="entry name" value="Nucleotidylyl transferase"/>
    <property type="match status" value="1"/>
</dbReference>
<evidence type="ECO:0000259" key="13">
    <source>
        <dbReference type="Pfam" id="PF00133"/>
    </source>
</evidence>
<evidence type="ECO:0000256" key="3">
    <source>
        <dbReference type="ARBA" id="ARBA00022598"/>
    </source>
</evidence>
<dbReference type="Gene3D" id="3.90.740.10">
    <property type="entry name" value="Valyl/Leucyl/Isoleucyl-tRNA synthetase, editing domain"/>
    <property type="match status" value="1"/>
</dbReference>
<dbReference type="InterPro" id="IPR019499">
    <property type="entry name" value="Val-tRNA_synth_tRNA-bd"/>
</dbReference>
<dbReference type="GO" id="GO:0009791">
    <property type="term" value="P:post-embryonic development"/>
    <property type="evidence" value="ECO:0007669"/>
    <property type="project" value="UniProtKB-ARBA"/>
</dbReference>
<feature type="domain" description="Valyl-tRNA synthetase tRNA-binding arm" evidence="15">
    <location>
        <begin position="935"/>
        <end position="998"/>
    </location>
</feature>
<dbReference type="InterPro" id="IPR009080">
    <property type="entry name" value="tRNAsynth_Ia_anticodon-bd"/>
</dbReference>
<dbReference type="AlphaFoldDB" id="A0A9W6F2J2"/>
<dbReference type="GO" id="GO:0004832">
    <property type="term" value="F:valine-tRNA ligase activity"/>
    <property type="evidence" value="ECO:0007669"/>
    <property type="project" value="UniProtKB-EC"/>
</dbReference>
<dbReference type="NCBIfam" id="NF004349">
    <property type="entry name" value="PRK05729.1"/>
    <property type="match status" value="1"/>
</dbReference>
<dbReference type="HAMAP" id="MF_02004">
    <property type="entry name" value="Val_tRNA_synth_type1"/>
    <property type="match status" value="1"/>
</dbReference>
<proteinExistence type="inferred from homology"/>
<dbReference type="InterPro" id="IPR002300">
    <property type="entry name" value="aa-tRNA-synth_Ia"/>
</dbReference>
<dbReference type="PANTHER" id="PTHR11946:SF93">
    <property type="entry name" value="VALINE--TRNA LIGASE, CHLOROPLASTIC_MITOCHONDRIAL 2"/>
    <property type="match status" value="1"/>
</dbReference>
<evidence type="ECO:0000256" key="7">
    <source>
        <dbReference type="ARBA" id="ARBA00023054"/>
    </source>
</evidence>
<dbReference type="GO" id="GO:0005524">
    <property type="term" value="F:ATP binding"/>
    <property type="evidence" value="ECO:0007669"/>
    <property type="project" value="UniProtKB-KW"/>
</dbReference>
<dbReference type="NCBIfam" id="TIGR00422">
    <property type="entry name" value="valS"/>
    <property type="match status" value="1"/>
</dbReference>
<keyword evidence="6 11" id="KW-0648">Protein biosynthesis</keyword>
<dbReference type="SUPFAM" id="SSF50677">
    <property type="entry name" value="ValRS/IleRS/LeuRS editing domain"/>
    <property type="match status" value="1"/>
</dbReference>
<dbReference type="PANTHER" id="PTHR11946">
    <property type="entry name" value="VALYL-TRNA SYNTHETASES"/>
    <property type="match status" value="1"/>
</dbReference>
<dbReference type="GO" id="GO:0048608">
    <property type="term" value="P:reproductive structure development"/>
    <property type="evidence" value="ECO:0007669"/>
    <property type="project" value="UniProtKB-ARBA"/>
</dbReference>
<keyword evidence="17" id="KW-1185">Reference proteome</keyword>
<evidence type="ECO:0000256" key="2">
    <source>
        <dbReference type="ARBA" id="ARBA00013169"/>
    </source>
</evidence>
<evidence type="ECO:0000256" key="8">
    <source>
        <dbReference type="ARBA" id="ARBA00023146"/>
    </source>
</evidence>
<dbReference type="GO" id="GO:0005829">
    <property type="term" value="C:cytosol"/>
    <property type="evidence" value="ECO:0007669"/>
    <property type="project" value="TreeGrafter"/>
</dbReference>
<feature type="region of interest" description="Disordered" evidence="12">
    <location>
        <begin position="1"/>
        <end position="33"/>
    </location>
</feature>
<dbReference type="GO" id="GO:0006438">
    <property type="term" value="P:valyl-tRNA aminoacylation"/>
    <property type="evidence" value="ECO:0007669"/>
    <property type="project" value="InterPro"/>
</dbReference>
<comment type="caution">
    <text evidence="16">The sequence shown here is derived from an EMBL/GenBank/DDBJ whole genome shotgun (WGS) entry which is preliminary data.</text>
</comment>
<reference evidence="16 17" key="1">
    <citation type="journal article" date="2023" name="Commun. Biol.">
        <title>Reorganization of the ancestral sex-determining regions during the evolution of trioecy in Pleodorina starrii.</title>
        <authorList>
            <person name="Takahashi K."/>
            <person name="Suzuki S."/>
            <person name="Kawai-Toyooka H."/>
            <person name="Yamamoto K."/>
            <person name="Hamaji T."/>
            <person name="Ootsuki R."/>
            <person name="Yamaguchi H."/>
            <person name="Kawachi M."/>
            <person name="Higashiyama T."/>
            <person name="Nozaki H."/>
        </authorList>
    </citation>
    <scope>NUCLEOTIDE SEQUENCE [LARGE SCALE GENOMIC DNA]</scope>
    <source>
        <strain evidence="16 17">NIES-4479</strain>
    </source>
</reference>
<gene>
    <name evidence="16" type="primary">PLEST002310</name>
    <name evidence="16" type="ORF">PLESTB_000726300</name>
</gene>
<name>A0A9W6F2J2_9CHLO</name>
<sequence>MQTGVLGRCPARSAQGGARREEHQSKQSGMRVHPCRSLAARLLGSNGSAWVQGRPAAATIGRRQLAPALQAAAVQEVGTVAGSRPELPKNFEANTAEERIYKWWESQGYFKPDSDAPGEPFTISMPPPNVTGKLHMGHAMFATVQDIMTRHARMSGRKALWLPGTDHAGIATQSVVEKMLAREGLSRLELGREEFTRRVWQWKEEYGGFITNQLRRLGASCDWSRERFTLDEGLSDAVAEAFVRLHSKGLIYRGQYMVNWSPALRTAVSDLEVEYGEEAGNLFYFKYPVADSPSGEYLPVATTRPETILGDTAVAVHPEDERYKHLIGRECEVPLSGGRRIPIIGDEYVDREFGTGALKITPGHDINDYEIGKRRGLPTINIMNKDATLNAAAGPKYAGMERFAARKALWADMEAAGLALKKEPHTSRVPRSQRSGEVIEPLVSEQWFVRMGPLAEPALAAVADGSITILPERFAKTYNNWLENIKDWCISRQLWWGHRIPVWYIFPSAEAAQAAPEGRGERYVVARNQAEAQRLAEEAFGPEVVLRQEEDVLDTWFSSGLWPFSTLGWPRTDSPDYQTFYPTQMMETGHDILFFWVARMIMMGIEFTGRPPFSTIYLHGLVRDDKGRKMSKSLGNVVDPLDTIGQYGTDALRFTLATGTGVGQDLNLSLERVTASRNFTNKMWNAGKFVLFNLDKVSESEWESLRGVSLSSPADLQRLPLVERWIVSLLHQTVDEVSERYDKYDYNAAGISAYNFLWDEFADWFIEASKTRTYGGDAAAQAASRAALVYVYEVVLRLLHPFMPFVTEELWQALPHRGDALIMAPWPSRGCPVDSSALAQFEVLKGCVRALRNARAEYNVEPARKIGATLVVEEQETRRALESELAVVCLLAKLDPAAVRVVGSAAEAEAASSSAVNLVVAEGVQVVLPLAGLFDVGKELARLSKQKTKLDKDLAGVLGRLNNPAFMAKASPEYVEEARAQEREAREKLALVEDKIAQVSALKAATAGAGK</sequence>
<dbReference type="EC" id="6.1.1.9" evidence="2"/>
<evidence type="ECO:0000259" key="14">
    <source>
        <dbReference type="Pfam" id="PF08264"/>
    </source>
</evidence>
<feature type="domain" description="Methionyl/Valyl/Leucyl/Isoleucyl-tRNA synthetase anticodon-binding" evidence="14">
    <location>
        <begin position="723"/>
        <end position="865"/>
    </location>
</feature>
<evidence type="ECO:0000256" key="4">
    <source>
        <dbReference type="ARBA" id="ARBA00022741"/>
    </source>
</evidence>
<dbReference type="Gene3D" id="1.10.287.380">
    <property type="entry name" value="Valyl-tRNA synthetase, C-terminal domain"/>
    <property type="match status" value="1"/>
</dbReference>
<dbReference type="Gene3D" id="1.10.730.10">
    <property type="entry name" value="Isoleucyl-tRNA Synthetase, Domain 1"/>
    <property type="match status" value="1"/>
</dbReference>
<dbReference type="InterPro" id="IPR033705">
    <property type="entry name" value="Anticodon_Ia_Val"/>
</dbReference>
<protein>
    <recommendedName>
        <fullName evidence="2">valine--tRNA ligase</fullName>
        <ecNumber evidence="2">6.1.1.9</ecNumber>
    </recommendedName>
    <alternativeName>
        <fullName evidence="9">Valyl-tRNA synthetase</fullName>
    </alternativeName>
</protein>
<keyword evidence="8 11" id="KW-0030">Aminoacyl-tRNA synthetase</keyword>
<dbReference type="InterPro" id="IPR001412">
    <property type="entry name" value="aa-tRNA-synth_I_CS"/>
</dbReference>
<dbReference type="GO" id="GO:0002161">
    <property type="term" value="F:aminoacyl-tRNA deacylase activity"/>
    <property type="evidence" value="ECO:0007669"/>
    <property type="project" value="InterPro"/>
</dbReference>
<comment type="catalytic activity">
    <reaction evidence="10">
        <text>tRNA(Val) + L-valine + ATP = L-valyl-tRNA(Val) + AMP + diphosphate</text>
        <dbReference type="Rhea" id="RHEA:10704"/>
        <dbReference type="Rhea" id="RHEA-COMP:9672"/>
        <dbReference type="Rhea" id="RHEA-COMP:9708"/>
        <dbReference type="ChEBI" id="CHEBI:30616"/>
        <dbReference type="ChEBI" id="CHEBI:33019"/>
        <dbReference type="ChEBI" id="CHEBI:57762"/>
        <dbReference type="ChEBI" id="CHEBI:78442"/>
        <dbReference type="ChEBI" id="CHEBI:78537"/>
        <dbReference type="ChEBI" id="CHEBI:456215"/>
        <dbReference type="EC" id="6.1.1.9"/>
    </reaction>
</comment>
<keyword evidence="4 11" id="KW-0547">Nucleotide-binding</keyword>
<dbReference type="Proteomes" id="UP001165080">
    <property type="component" value="Unassembled WGS sequence"/>
</dbReference>
<dbReference type="SUPFAM" id="SSF47323">
    <property type="entry name" value="Anticodon-binding domain of a subclass of class I aminoacyl-tRNA synthetases"/>
    <property type="match status" value="1"/>
</dbReference>
<dbReference type="EMBL" id="BRXU01000007">
    <property type="protein sequence ID" value="GLC53266.1"/>
    <property type="molecule type" value="Genomic_DNA"/>
</dbReference>
<evidence type="ECO:0000256" key="10">
    <source>
        <dbReference type="ARBA" id="ARBA00047552"/>
    </source>
</evidence>
<dbReference type="FunFam" id="3.40.50.620:FF:000020">
    <property type="entry name" value="Valine--tRNA ligase, mitochondrial"/>
    <property type="match status" value="1"/>
</dbReference>
<dbReference type="Gene3D" id="3.40.50.620">
    <property type="entry name" value="HUPs"/>
    <property type="match status" value="2"/>
</dbReference>
<dbReference type="InterPro" id="IPR009008">
    <property type="entry name" value="Val/Leu/Ile-tRNA-synth_edit"/>
</dbReference>
<dbReference type="Pfam" id="PF00133">
    <property type="entry name" value="tRNA-synt_1"/>
    <property type="match status" value="1"/>
</dbReference>
<dbReference type="FunFam" id="1.10.287.380:FF:000001">
    <property type="entry name" value="Valine--tRNA ligase"/>
    <property type="match status" value="1"/>
</dbReference>
<organism evidence="16 17">
    <name type="scientific">Pleodorina starrii</name>
    <dbReference type="NCBI Taxonomy" id="330485"/>
    <lineage>
        <taxon>Eukaryota</taxon>
        <taxon>Viridiplantae</taxon>
        <taxon>Chlorophyta</taxon>
        <taxon>core chlorophytes</taxon>
        <taxon>Chlorophyceae</taxon>
        <taxon>CS clade</taxon>
        <taxon>Chlamydomonadales</taxon>
        <taxon>Volvocaceae</taxon>
        <taxon>Pleodorina</taxon>
    </lineage>
</organism>
<accession>A0A9W6F2J2</accession>
<dbReference type="PROSITE" id="PS00178">
    <property type="entry name" value="AA_TRNA_LIGASE_I"/>
    <property type="match status" value="1"/>
</dbReference>
<evidence type="ECO:0000256" key="5">
    <source>
        <dbReference type="ARBA" id="ARBA00022840"/>
    </source>
</evidence>
<evidence type="ECO:0000313" key="16">
    <source>
        <dbReference type="EMBL" id="GLC53266.1"/>
    </source>
</evidence>
<comment type="similarity">
    <text evidence="1 11">Belongs to the class-I aminoacyl-tRNA synthetase family.</text>
</comment>
<dbReference type="InterPro" id="IPR037118">
    <property type="entry name" value="Val-tRNA_synth_C_sf"/>
</dbReference>
<dbReference type="InterPro" id="IPR014729">
    <property type="entry name" value="Rossmann-like_a/b/a_fold"/>
</dbReference>
<evidence type="ECO:0000256" key="1">
    <source>
        <dbReference type="ARBA" id="ARBA00005594"/>
    </source>
</evidence>
<evidence type="ECO:0000313" key="17">
    <source>
        <dbReference type="Proteomes" id="UP001165080"/>
    </source>
</evidence>
<dbReference type="Pfam" id="PF08264">
    <property type="entry name" value="Anticodon_1"/>
    <property type="match status" value="1"/>
</dbReference>
<dbReference type="InterPro" id="IPR013155">
    <property type="entry name" value="M/V/L/I-tRNA-synth_anticd-bd"/>
</dbReference>
<evidence type="ECO:0000259" key="15">
    <source>
        <dbReference type="Pfam" id="PF10458"/>
    </source>
</evidence>
<dbReference type="FunFam" id="1.10.730.10:FF:000014">
    <property type="entry name" value="Valine--tRNA ligase"/>
    <property type="match status" value="1"/>
</dbReference>
<keyword evidence="5 11" id="KW-0067">ATP-binding</keyword>
<dbReference type="CDD" id="cd00817">
    <property type="entry name" value="ValRS_core"/>
    <property type="match status" value="1"/>
</dbReference>
<dbReference type="OrthoDB" id="629407at2759"/>
<dbReference type="InterPro" id="IPR010978">
    <property type="entry name" value="tRNA-bd_arm"/>
</dbReference>
<feature type="domain" description="Aminoacyl-tRNA synthetase class Ia" evidence="13">
    <location>
        <begin position="100"/>
        <end position="669"/>
    </location>
</feature>
<evidence type="ECO:0000256" key="9">
    <source>
        <dbReference type="ARBA" id="ARBA00029936"/>
    </source>
</evidence>
<keyword evidence="3 11" id="KW-0436">Ligase</keyword>
<evidence type="ECO:0000256" key="11">
    <source>
        <dbReference type="RuleBase" id="RU363035"/>
    </source>
</evidence>
<dbReference type="CDD" id="cd07962">
    <property type="entry name" value="Anticodon_Ia_Val"/>
    <property type="match status" value="1"/>
</dbReference>
<dbReference type="SUPFAM" id="SSF46589">
    <property type="entry name" value="tRNA-binding arm"/>
    <property type="match status" value="1"/>
</dbReference>
<dbReference type="PRINTS" id="PR00986">
    <property type="entry name" value="TRNASYNTHVAL"/>
</dbReference>
<dbReference type="Pfam" id="PF10458">
    <property type="entry name" value="Val_tRNA-synt_C"/>
    <property type="match status" value="1"/>
</dbReference>
<dbReference type="FunFam" id="3.40.50.620:FF:000126">
    <property type="entry name" value="Valine--tRNA ligase chloroplastic/mitochondrial 2"/>
    <property type="match status" value="1"/>
</dbReference>
<evidence type="ECO:0000256" key="6">
    <source>
        <dbReference type="ARBA" id="ARBA00022917"/>
    </source>
</evidence>
<keyword evidence="7" id="KW-0175">Coiled coil</keyword>